<feature type="domain" description="EamA" evidence="2">
    <location>
        <begin position="157"/>
        <end position="288"/>
    </location>
</feature>
<feature type="transmembrane region" description="Helical" evidence="1">
    <location>
        <begin position="249"/>
        <end position="268"/>
    </location>
</feature>
<keyword evidence="1" id="KW-1133">Transmembrane helix</keyword>
<dbReference type="SUPFAM" id="SSF103481">
    <property type="entry name" value="Multidrug resistance efflux transporter EmrE"/>
    <property type="match status" value="2"/>
</dbReference>
<keyword evidence="1" id="KW-0472">Membrane</keyword>
<name>A0A1F7UWB1_9BACT</name>
<feature type="transmembrane region" description="Helical" evidence="1">
    <location>
        <begin position="101"/>
        <end position="123"/>
    </location>
</feature>
<evidence type="ECO:0000313" key="3">
    <source>
        <dbReference type="EMBL" id="OGL82570.1"/>
    </source>
</evidence>
<feature type="transmembrane region" description="Helical" evidence="1">
    <location>
        <begin position="218"/>
        <end position="237"/>
    </location>
</feature>
<organism evidence="3 4">
    <name type="scientific">Candidatus Uhrbacteria bacterium RIFCSPLOWO2_01_FULL_47_25</name>
    <dbReference type="NCBI Taxonomy" id="1802402"/>
    <lineage>
        <taxon>Bacteria</taxon>
        <taxon>Candidatus Uhriibacteriota</taxon>
    </lineage>
</organism>
<dbReference type="GO" id="GO:0016020">
    <property type="term" value="C:membrane"/>
    <property type="evidence" value="ECO:0007669"/>
    <property type="project" value="InterPro"/>
</dbReference>
<feature type="transmembrane region" description="Helical" evidence="1">
    <location>
        <begin position="43"/>
        <end position="62"/>
    </location>
</feature>
<dbReference type="EMBL" id="MGEK01000017">
    <property type="protein sequence ID" value="OGL82570.1"/>
    <property type="molecule type" value="Genomic_DNA"/>
</dbReference>
<dbReference type="InterPro" id="IPR000620">
    <property type="entry name" value="EamA_dom"/>
</dbReference>
<dbReference type="AlphaFoldDB" id="A0A1F7UWB1"/>
<proteinExistence type="predicted"/>
<evidence type="ECO:0000259" key="2">
    <source>
        <dbReference type="Pfam" id="PF00892"/>
    </source>
</evidence>
<dbReference type="InterPro" id="IPR037185">
    <property type="entry name" value="EmrE-like"/>
</dbReference>
<feature type="transmembrane region" description="Helical" evidence="1">
    <location>
        <begin position="275"/>
        <end position="292"/>
    </location>
</feature>
<dbReference type="PANTHER" id="PTHR22911">
    <property type="entry name" value="ACYL-MALONYL CONDENSING ENZYME-RELATED"/>
    <property type="match status" value="1"/>
</dbReference>
<dbReference type="Pfam" id="PF00892">
    <property type="entry name" value="EamA"/>
    <property type="match status" value="2"/>
</dbReference>
<keyword evidence="1" id="KW-0812">Transmembrane</keyword>
<dbReference type="Proteomes" id="UP000176846">
    <property type="component" value="Unassembled WGS sequence"/>
</dbReference>
<evidence type="ECO:0000313" key="4">
    <source>
        <dbReference type="Proteomes" id="UP000176846"/>
    </source>
</evidence>
<feature type="transmembrane region" description="Helical" evidence="1">
    <location>
        <begin position="183"/>
        <end position="206"/>
    </location>
</feature>
<feature type="transmembrane region" description="Helical" evidence="1">
    <location>
        <begin position="135"/>
        <end position="163"/>
    </location>
</feature>
<protein>
    <recommendedName>
        <fullName evidence="2">EamA domain-containing protein</fullName>
    </recommendedName>
</protein>
<comment type="caution">
    <text evidence="3">The sequence shown here is derived from an EMBL/GenBank/DDBJ whole genome shotgun (WGS) entry which is preliminary data.</text>
</comment>
<sequence>MTSELESSIPRNRGVLLILISALGFGSYGVWSRLIGGSFGVFYQSWTRAFLISLVIFPILYYTKQIIPIRKTDWKWMAVFLISTSLTQAPIFYAFNHMDIGSATLLFFTSTLLTMYTVGFLFLRERLNTIKAISFVVALVGLYLTFSFSIVVSTLLAATMAIINGVASGTELSSSKKLSGSYSALYITWLSWVIIAVTNSVISVTLGETQYLPIINIAWLYLVGYAVVGILSFWLAIEGLKYLEASIGSLIGLLEIVFSISFGVLIFSEALAPKVILGGLLIICAAALPHLAEMKKFKITCN</sequence>
<accession>A0A1F7UWB1</accession>
<evidence type="ECO:0000256" key="1">
    <source>
        <dbReference type="SAM" id="Phobius"/>
    </source>
</evidence>
<reference evidence="3 4" key="1">
    <citation type="journal article" date="2016" name="Nat. Commun.">
        <title>Thousands of microbial genomes shed light on interconnected biogeochemical processes in an aquifer system.</title>
        <authorList>
            <person name="Anantharaman K."/>
            <person name="Brown C.T."/>
            <person name="Hug L.A."/>
            <person name="Sharon I."/>
            <person name="Castelle C.J."/>
            <person name="Probst A.J."/>
            <person name="Thomas B.C."/>
            <person name="Singh A."/>
            <person name="Wilkins M.J."/>
            <person name="Karaoz U."/>
            <person name="Brodie E.L."/>
            <person name="Williams K.H."/>
            <person name="Hubbard S.S."/>
            <person name="Banfield J.F."/>
        </authorList>
    </citation>
    <scope>NUCLEOTIDE SEQUENCE [LARGE SCALE GENOMIC DNA]</scope>
</reference>
<feature type="domain" description="EamA" evidence="2">
    <location>
        <begin position="13"/>
        <end position="146"/>
    </location>
</feature>
<gene>
    <name evidence="3" type="ORF">A2936_01575</name>
</gene>
<feature type="transmembrane region" description="Helical" evidence="1">
    <location>
        <begin position="12"/>
        <end position="31"/>
    </location>
</feature>
<feature type="transmembrane region" description="Helical" evidence="1">
    <location>
        <begin position="74"/>
        <end position="95"/>
    </location>
</feature>